<organism evidence="1 2">
    <name type="scientific">Amycolatopsis azurea DSM 43854</name>
    <dbReference type="NCBI Taxonomy" id="1238180"/>
    <lineage>
        <taxon>Bacteria</taxon>
        <taxon>Bacillati</taxon>
        <taxon>Actinomycetota</taxon>
        <taxon>Actinomycetes</taxon>
        <taxon>Pseudonocardiales</taxon>
        <taxon>Pseudonocardiaceae</taxon>
        <taxon>Amycolatopsis</taxon>
    </lineage>
</organism>
<accession>M2QA81</accession>
<evidence type="ECO:0000313" key="2">
    <source>
        <dbReference type="Proteomes" id="UP000014137"/>
    </source>
</evidence>
<dbReference type="AlphaFoldDB" id="M2QA81"/>
<reference evidence="1 2" key="1">
    <citation type="submission" date="2012-10" db="EMBL/GenBank/DDBJ databases">
        <title>Genome assembly of Amycolatopsis azurea DSM 43854.</title>
        <authorList>
            <person name="Khatri I."/>
            <person name="Kaur I."/>
            <person name="Subramanian S."/>
            <person name="Mayilraj S."/>
        </authorList>
    </citation>
    <scope>NUCLEOTIDE SEQUENCE [LARGE SCALE GENOMIC DNA]</scope>
    <source>
        <strain evidence="1 2">DSM 43854</strain>
    </source>
</reference>
<dbReference type="EMBL" id="ANMG01000071">
    <property type="protein sequence ID" value="EMD23606.1"/>
    <property type="molecule type" value="Genomic_DNA"/>
</dbReference>
<sequence>MAHFVTPMCSAPRPGTRPLLAGNFRILPVGNRRQVNGHCCDV</sequence>
<proteinExistence type="predicted"/>
<name>M2QA81_9PSEU</name>
<gene>
    <name evidence="1" type="ORF">C791_7037</name>
</gene>
<dbReference type="Proteomes" id="UP000014137">
    <property type="component" value="Unassembled WGS sequence"/>
</dbReference>
<evidence type="ECO:0000313" key="1">
    <source>
        <dbReference type="EMBL" id="EMD23606.1"/>
    </source>
</evidence>
<protein>
    <submittedName>
        <fullName evidence="1">Uncharacterized protein</fullName>
    </submittedName>
</protein>
<dbReference type="PATRIC" id="fig|1238180.3.peg.6641"/>
<comment type="caution">
    <text evidence="1">The sequence shown here is derived from an EMBL/GenBank/DDBJ whole genome shotgun (WGS) entry which is preliminary data.</text>
</comment>